<feature type="transmembrane region" description="Helical" evidence="1">
    <location>
        <begin position="38"/>
        <end position="58"/>
    </location>
</feature>
<accession>A0A284VIA2</accession>
<evidence type="ECO:0000313" key="3">
    <source>
        <dbReference type="Proteomes" id="UP000218615"/>
    </source>
</evidence>
<evidence type="ECO:0000256" key="1">
    <source>
        <dbReference type="SAM" id="Phobius"/>
    </source>
</evidence>
<reference evidence="3" key="1">
    <citation type="submission" date="2017-06" db="EMBL/GenBank/DDBJ databases">
        <authorList>
            <person name="Cremers G."/>
        </authorList>
    </citation>
    <scope>NUCLEOTIDE SEQUENCE [LARGE SCALE GENOMIC DNA]</scope>
</reference>
<dbReference type="Proteomes" id="UP000218615">
    <property type="component" value="Unassembled WGS sequence"/>
</dbReference>
<keyword evidence="1" id="KW-0812">Transmembrane</keyword>
<dbReference type="EMBL" id="FZMP01000006">
    <property type="protein sequence ID" value="SNQ58982.1"/>
    <property type="molecule type" value="Genomic_DNA"/>
</dbReference>
<proteinExistence type="predicted"/>
<protein>
    <submittedName>
        <fullName evidence="2">Uncharacterized protein</fullName>
    </submittedName>
</protein>
<name>A0A284VIA2_9EURY</name>
<keyword evidence="1" id="KW-0472">Membrane</keyword>
<gene>
    <name evidence="2" type="ORF">MNV_1030002</name>
</gene>
<sequence length="97" mass="10670">MSEELVVLVSFWAAFVIDIFIIFYAFKLSKRMGGAGLLSKTTIYLGLSGLVFGIHHILEVYLEEIPAGLEIAESIEGIAAILLGIAVYQFYKLVKGE</sequence>
<dbReference type="AlphaFoldDB" id="A0A284VIA2"/>
<keyword evidence="1" id="KW-1133">Transmembrane helix</keyword>
<organism evidence="2 3">
    <name type="scientific">Candidatus Methanoperedens nitratireducens</name>
    <dbReference type="NCBI Taxonomy" id="1392998"/>
    <lineage>
        <taxon>Archaea</taxon>
        <taxon>Methanobacteriati</taxon>
        <taxon>Methanobacteriota</taxon>
        <taxon>Stenosarchaea group</taxon>
        <taxon>Methanomicrobia</taxon>
        <taxon>Methanosarcinales</taxon>
        <taxon>ANME-2 cluster</taxon>
        <taxon>Candidatus Methanoperedentaceae</taxon>
        <taxon>Candidatus Methanoperedens</taxon>
    </lineage>
</organism>
<feature type="transmembrane region" description="Helical" evidence="1">
    <location>
        <begin position="6"/>
        <end position="26"/>
    </location>
</feature>
<dbReference type="RefSeq" id="WP_096203391.1">
    <property type="nucleotide sequence ID" value="NZ_FZMP01000006.1"/>
</dbReference>
<keyword evidence="3" id="KW-1185">Reference proteome</keyword>
<evidence type="ECO:0000313" key="2">
    <source>
        <dbReference type="EMBL" id="SNQ58982.1"/>
    </source>
</evidence>